<dbReference type="Proteomes" id="UP000250235">
    <property type="component" value="Unassembled WGS sequence"/>
</dbReference>
<dbReference type="EMBL" id="KQ999942">
    <property type="protein sequence ID" value="KZV40536.1"/>
    <property type="molecule type" value="Genomic_DNA"/>
</dbReference>
<evidence type="ECO:0000313" key="2">
    <source>
        <dbReference type="Proteomes" id="UP000250235"/>
    </source>
</evidence>
<evidence type="ECO:0000313" key="1">
    <source>
        <dbReference type="EMBL" id="KZV40536.1"/>
    </source>
</evidence>
<proteinExistence type="predicted"/>
<sequence>MMNSRRICPTDGSKDSAVGLVFMESAAGLAMETSKVVVLERALILKHMCKLNQLEQELRVAILITVDESVDSRYSRRLLMSNVEQEADTSKRNSEEGDVVLKNQQMTQQMVLATMIQQKRKVKDSAVGLASNRYVIISIEEADGSNRDVIISIEEADGSNRDVIISIEEADGSNRDVIISIEEADGSNRDVIISIEEADGSNRDVIISIIEADEE</sequence>
<accession>A0A2Z7C0X7</accession>
<organism evidence="1 2">
    <name type="scientific">Dorcoceras hygrometricum</name>
    <dbReference type="NCBI Taxonomy" id="472368"/>
    <lineage>
        <taxon>Eukaryota</taxon>
        <taxon>Viridiplantae</taxon>
        <taxon>Streptophyta</taxon>
        <taxon>Embryophyta</taxon>
        <taxon>Tracheophyta</taxon>
        <taxon>Spermatophyta</taxon>
        <taxon>Magnoliopsida</taxon>
        <taxon>eudicotyledons</taxon>
        <taxon>Gunneridae</taxon>
        <taxon>Pentapetalae</taxon>
        <taxon>asterids</taxon>
        <taxon>lamiids</taxon>
        <taxon>Lamiales</taxon>
        <taxon>Gesneriaceae</taxon>
        <taxon>Didymocarpoideae</taxon>
        <taxon>Trichosporeae</taxon>
        <taxon>Loxocarpinae</taxon>
        <taxon>Dorcoceras</taxon>
    </lineage>
</organism>
<name>A0A2Z7C0X7_9LAMI</name>
<reference evidence="1 2" key="1">
    <citation type="journal article" date="2015" name="Proc. Natl. Acad. Sci. U.S.A.">
        <title>The resurrection genome of Boea hygrometrica: A blueprint for survival of dehydration.</title>
        <authorList>
            <person name="Xiao L."/>
            <person name="Yang G."/>
            <person name="Zhang L."/>
            <person name="Yang X."/>
            <person name="Zhao S."/>
            <person name="Ji Z."/>
            <person name="Zhou Q."/>
            <person name="Hu M."/>
            <person name="Wang Y."/>
            <person name="Chen M."/>
            <person name="Xu Y."/>
            <person name="Jin H."/>
            <person name="Xiao X."/>
            <person name="Hu G."/>
            <person name="Bao F."/>
            <person name="Hu Y."/>
            <person name="Wan P."/>
            <person name="Li L."/>
            <person name="Deng X."/>
            <person name="Kuang T."/>
            <person name="Xiang C."/>
            <person name="Zhu J.K."/>
            <person name="Oliver M.J."/>
            <person name="He Y."/>
        </authorList>
    </citation>
    <scope>NUCLEOTIDE SEQUENCE [LARGE SCALE GENOMIC DNA]</scope>
    <source>
        <strain evidence="2">cv. XS01</strain>
    </source>
</reference>
<keyword evidence="2" id="KW-1185">Reference proteome</keyword>
<gene>
    <name evidence="1" type="ORF">F511_35896</name>
</gene>
<protein>
    <submittedName>
        <fullName evidence="1">Uncharacterized protein</fullName>
    </submittedName>
</protein>
<dbReference type="AlphaFoldDB" id="A0A2Z7C0X7"/>